<keyword evidence="4 7" id="KW-0812">Transmembrane</keyword>
<accession>A0A1R3X7Y8</accession>
<feature type="transmembrane region" description="Helical" evidence="7">
    <location>
        <begin position="261"/>
        <end position="281"/>
    </location>
</feature>
<keyword evidence="3" id="KW-1003">Cell membrane</keyword>
<keyword evidence="6 7" id="KW-0472">Membrane</keyword>
<feature type="transmembrane region" description="Helical" evidence="7">
    <location>
        <begin position="133"/>
        <end position="152"/>
    </location>
</feature>
<dbReference type="RefSeq" id="WP_083946366.1">
    <property type="nucleotide sequence ID" value="NZ_FTPS01000003.1"/>
</dbReference>
<dbReference type="EMBL" id="FTPS01000003">
    <property type="protein sequence ID" value="SIT87016.1"/>
    <property type="molecule type" value="Genomic_DNA"/>
</dbReference>
<evidence type="ECO:0000313" key="8">
    <source>
        <dbReference type="EMBL" id="SIT87016.1"/>
    </source>
</evidence>
<feature type="transmembrane region" description="Helical" evidence="7">
    <location>
        <begin position="230"/>
        <end position="249"/>
    </location>
</feature>
<evidence type="ECO:0000256" key="6">
    <source>
        <dbReference type="ARBA" id="ARBA00023136"/>
    </source>
</evidence>
<evidence type="ECO:0000256" key="1">
    <source>
        <dbReference type="ARBA" id="ARBA00004651"/>
    </source>
</evidence>
<feature type="transmembrane region" description="Helical" evidence="7">
    <location>
        <begin position="287"/>
        <end position="309"/>
    </location>
</feature>
<evidence type="ECO:0000256" key="3">
    <source>
        <dbReference type="ARBA" id="ARBA00022475"/>
    </source>
</evidence>
<name>A0A1R3X7Y8_9RHOB</name>
<dbReference type="Pfam" id="PF03601">
    <property type="entry name" value="Cons_hypoth698"/>
    <property type="match status" value="1"/>
</dbReference>
<evidence type="ECO:0000313" key="9">
    <source>
        <dbReference type="Proteomes" id="UP000192455"/>
    </source>
</evidence>
<protein>
    <submittedName>
        <fullName evidence="8">Conserved hypothetical integral membrane protein</fullName>
    </submittedName>
</protein>
<gene>
    <name evidence="8" type="ORF">SAMN05421849_2511</name>
</gene>
<keyword evidence="5 7" id="KW-1133">Transmembrane helix</keyword>
<comment type="subcellular location">
    <subcellularLocation>
        <location evidence="1">Cell membrane</location>
        <topology evidence="1">Multi-pass membrane protein</topology>
    </subcellularLocation>
</comment>
<feature type="transmembrane region" description="Helical" evidence="7">
    <location>
        <begin position="45"/>
        <end position="65"/>
    </location>
</feature>
<evidence type="ECO:0000256" key="2">
    <source>
        <dbReference type="ARBA" id="ARBA00007977"/>
    </source>
</evidence>
<dbReference type="Proteomes" id="UP000192455">
    <property type="component" value="Unassembled WGS sequence"/>
</dbReference>
<dbReference type="InterPro" id="IPR018383">
    <property type="entry name" value="UPF0324_pro"/>
</dbReference>
<keyword evidence="9" id="KW-1185">Reference proteome</keyword>
<dbReference type="STRING" id="515897.SAMN05421849_2511"/>
<organism evidence="8 9">
    <name type="scientific">Pontibaca methylaminivorans</name>
    <dbReference type="NCBI Taxonomy" id="515897"/>
    <lineage>
        <taxon>Bacteria</taxon>
        <taxon>Pseudomonadati</taxon>
        <taxon>Pseudomonadota</taxon>
        <taxon>Alphaproteobacteria</taxon>
        <taxon>Rhodobacterales</taxon>
        <taxon>Roseobacteraceae</taxon>
        <taxon>Pontibaca</taxon>
    </lineage>
</organism>
<reference evidence="8 9" key="1">
    <citation type="submission" date="2017-01" db="EMBL/GenBank/DDBJ databases">
        <authorList>
            <person name="Mah S.A."/>
            <person name="Swanson W.J."/>
            <person name="Moy G.W."/>
            <person name="Vacquier V.D."/>
        </authorList>
    </citation>
    <scope>NUCLEOTIDE SEQUENCE [LARGE SCALE GENOMIC DNA]</scope>
    <source>
        <strain evidence="8 9">DSM 21219</strain>
    </source>
</reference>
<sequence>MSDATTEPGHDRGFFTRGPGRILPGLGLAGGIAGLAFGLQRIPGVNALSPLILATLLGMVFRNLVGTPRAARPGIAFGLRHVLRAGIVLMGLQLTAQQVIAVGASGVAMIGLTLLATFAFTSWCGRMLGVERGLAQLIAAGSAICGASAVVATNTVTRASDESAAYAVACVTVFGSLSMVLMPVAGGFLDMGPRAFGLWTGASIHEVAQVAAAAYARGQDAGEFGTIAKLTRVMMLAPMVLMLGAAATRRMRQTGGPKGRAAAPVPWFVFGFIAMAALASTGRIPEAVMPLTTAATQFLLALALAAMGLETDLRRLAAQGIRPALLGAGAWIFISIFSLCLVVMLT</sequence>
<evidence type="ECO:0000256" key="4">
    <source>
        <dbReference type="ARBA" id="ARBA00022692"/>
    </source>
</evidence>
<dbReference type="AlphaFoldDB" id="A0A1R3X7Y8"/>
<feature type="transmembrane region" description="Helical" evidence="7">
    <location>
        <begin position="22"/>
        <end position="39"/>
    </location>
</feature>
<feature type="transmembrane region" description="Helical" evidence="7">
    <location>
        <begin position="100"/>
        <end position="121"/>
    </location>
</feature>
<feature type="transmembrane region" description="Helical" evidence="7">
    <location>
        <begin position="321"/>
        <end position="345"/>
    </location>
</feature>
<feature type="transmembrane region" description="Helical" evidence="7">
    <location>
        <begin position="164"/>
        <end position="189"/>
    </location>
</feature>
<evidence type="ECO:0000256" key="7">
    <source>
        <dbReference type="SAM" id="Phobius"/>
    </source>
</evidence>
<proteinExistence type="inferred from homology"/>
<dbReference type="PANTHER" id="PTHR30106">
    <property type="entry name" value="INNER MEMBRANE PROTEIN YEIH-RELATED"/>
    <property type="match status" value="1"/>
</dbReference>
<dbReference type="OrthoDB" id="5393513at2"/>
<comment type="similarity">
    <text evidence="2">Belongs to the UPF0324 family.</text>
</comment>
<evidence type="ECO:0000256" key="5">
    <source>
        <dbReference type="ARBA" id="ARBA00022989"/>
    </source>
</evidence>
<dbReference type="GO" id="GO:0005886">
    <property type="term" value="C:plasma membrane"/>
    <property type="evidence" value="ECO:0007669"/>
    <property type="project" value="UniProtKB-SubCell"/>
</dbReference>
<dbReference type="PANTHER" id="PTHR30106:SF2">
    <property type="entry name" value="UPF0324 INNER MEMBRANE PROTEIN YEIH"/>
    <property type="match status" value="1"/>
</dbReference>